<evidence type="ECO:0000256" key="2">
    <source>
        <dbReference type="SAM" id="Phobius"/>
    </source>
</evidence>
<feature type="compositionally biased region" description="Pro residues" evidence="1">
    <location>
        <begin position="48"/>
        <end position="61"/>
    </location>
</feature>
<feature type="transmembrane region" description="Helical" evidence="2">
    <location>
        <begin position="449"/>
        <end position="467"/>
    </location>
</feature>
<feature type="compositionally biased region" description="Polar residues" evidence="1">
    <location>
        <begin position="18"/>
        <end position="47"/>
    </location>
</feature>
<evidence type="ECO:0000256" key="1">
    <source>
        <dbReference type="SAM" id="MobiDB-lite"/>
    </source>
</evidence>
<feature type="region of interest" description="Disordered" evidence="1">
    <location>
        <begin position="1"/>
        <end position="220"/>
    </location>
</feature>
<feature type="compositionally biased region" description="Polar residues" evidence="1">
    <location>
        <begin position="252"/>
        <end position="261"/>
    </location>
</feature>
<evidence type="ECO:0000313" key="3">
    <source>
        <dbReference type="EMBL" id="KAF9451308.1"/>
    </source>
</evidence>
<dbReference type="Proteomes" id="UP000807342">
    <property type="component" value="Unassembled WGS sequence"/>
</dbReference>
<proteinExistence type="predicted"/>
<keyword evidence="2" id="KW-1133">Transmembrane helix</keyword>
<dbReference type="OrthoDB" id="3230534at2759"/>
<dbReference type="EMBL" id="MU151088">
    <property type="protein sequence ID" value="KAF9451308.1"/>
    <property type="molecule type" value="Genomic_DNA"/>
</dbReference>
<reference evidence="3" key="1">
    <citation type="submission" date="2020-11" db="EMBL/GenBank/DDBJ databases">
        <authorList>
            <consortium name="DOE Joint Genome Institute"/>
            <person name="Ahrendt S."/>
            <person name="Riley R."/>
            <person name="Andreopoulos W."/>
            <person name="Labutti K."/>
            <person name="Pangilinan J."/>
            <person name="Ruiz-Duenas F.J."/>
            <person name="Barrasa J.M."/>
            <person name="Sanchez-Garcia M."/>
            <person name="Camarero S."/>
            <person name="Miyauchi S."/>
            <person name="Serrano A."/>
            <person name="Linde D."/>
            <person name="Babiker R."/>
            <person name="Drula E."/>
            <person name="Ayuso-Fernandez I."/>
            <person name="Pacheco R."/>
            <person name="Padilla G."/>
            <person name="Ferreira P."/>
            <person name="Barriuso J."/>
            <person name="Kellner H."/>
            <person name="Castanera R."/>
            <person name="Alfaro M."/>
            <person name="Ramirez L."/>
            <person name="Pisabarro A.G."/>
            <person name="Kuo A."/>
            <person name="Tritt A."/>
            <person name="Lipzen A."/>
            <person name="He G."/>
            <person name="Yan M."/>
            <person name="Ng V."/>
            <person name="Cullen D."/>
            <person name="Martin F."/>
            <person name="Rosso M.-N."/>
            <person name="Henrissat B."/>
            <person name="Hibbett D."/>
            <person name="Martinez A.T."/>
            <person name="Grigoriev I.V."/>
        </authorList>
    </citation>
    <scope>NUCLEOTIDE SEQUENCE</scope>
    <source>
        <strain evidence="3">MF-IS2</strain>
    </source>
</reference>
<keyword evidence="2" id="KW-0812">Transmembrane</keyword>
<keyword evidence="4" id="KW-1185">Reference proteome</keyword>
<evidence type="ECO:0000313" key="4">
    <source>
        <dbReference type="Proteomes" id="UP000807342"/>
    </source>
</evidence>
<sequence length="560" mass="61452">MSTHEELEPFSPDLQPVDVNQSSSIPSFLSTPPRRSSFGSSKLQFQTPSPPKGLPDLPEPPSSGSDDEANFESLPQFSITPAPIDVTPADVTPADGIRNGNGNSDLTAFKTPKPPGAWFPTPGPSRVPVMQDSTNDFVDSSDDGLLKTKSSHSRSIFPQTPAPPGGWMNTPAARQRAQSDPQSILNEGGLTTPVASLGRANTLPFRTPAPPGAWANTPAAGTMRKSVLKVRFDPDVTAQTNELSDAFPDSVVSYTNGSSEVSEPIDEQRVRSTTPEPVTPATPPSRSPRKHKRSPSVRIVDAYGNEQKEGRGRKRDAPSPTPATPRSRSGIRVVDALGQEVKREPGSQSEVIEDDTVGPSQIAPMSRVEALQRVRQGIQELAEGIESLDLANPSKGDDNARIKELSETSRALKKSRVQLAQDVHRAEKELKRQVRLKVFTNKAWLGRNVWFLFFVGVVQVVLIFIMYRASVLRARKMFLTTYHDPFNPDLFLYTTNPNTQYATPTTSWKLVTQAIRSRDLAGFTGAFRENISVLIKRWHQQIWDVWGDDPNRSVGAWPPT</sequence>
<protein>
    <submittedName>
        <fullName evidence="3">Uncharacterized protein</fullName>
    </submittedName>
</protein>
<feature type="compositionally biased region" description="Pro residues" evidence="1">
    <location>
        <begin position="112"/>
        <end position="125"/>
    </location>
</feature>
<organism evidence="3 4">
    <name type="scientific">Macrolepiota fuliginosa MF-IS2</name>
    <dbReference type="NCBI Taxonomy" id="1400762"/>
    <lineage>
        <taxon>Eukaryota</taxon>
        <taxon>Fungi</taxon>
        <taxon>Dikarya</taxon>
        <taxon>Basidiomycota</taxon>
        <taxon>Agaricomycotina</taxon>
        <taxon>Agaricomycetes</taxon>
        <taxon>Agaricomycetidae</taxon>
        <taxon>Agaricales</taxon>
        <taxon>Agaricineae</taxon>
        <taxon>Agaricaceae</taxon>
        <taxon>Macrolepiota</taxon>
    </lineage>
</organism>
<keyword evidence="2" id="KW-0472">Membrane</keyword>
<accession>A0A9P5XH56</accession>
<feature type="compositionally biased region" description="Polar residues" evidence="1">
    <location>
        <begin position="176"/>
        <end position="185"/>
    </location>
</feature>
<name>A0A9P5XH56_9AGAR</name>
<gene>
    <name evidence="3" type="ORF">P691DRAFT_724490</name>
</gene>
<dbReference type="AlphaFoldDB" id="A0A9P5XH56"/>
<feature type="compositionally biased region" description="Pro residues" evidence="1">
    <location>
        <begin position="277"/>
        <end position="286"/>
    </location>
</feature>
<comment type="caution">
    <text evidence="3">The sequence shown here is derived from an EMBL/GenBank/DDBJ whole genome shotgun (WGS) entry which is preliminary data.</text>
</comment>
<feature type="region of interest" description="Disordered" evidence="1">
    <location>
        <begin position="239"/>
        <end position="333"/>
    </location>
</feature>